<protein>
    <recommendedName>
        <fullName evidence="4">Outer membrane protein assembly factor BamD</fullName>
    </recommendedName>
</protein>
<dbReference type="SUPFAM" id="SSF48452">
    <property type="entry name" value="TPR-like"/>
    <property type="match status" value="1"/>
</dbReference>
<dbReference type="EMBL" id="SJPV01000005">
    <property type="protein sequence ID" value="TWU37194.1"/>
    <property type="molecule type" value="Genomic_DNA"/>
</dbReference>
<dbReference type="RefSeq" id="WP_231615686.1">
    <property type="nucleotide sequence ID" value="NZ_SJPV01000005.1"/>
</dbReference>
<evidence type="ECO:0000313" key="3">
    <source>
        <dbReference type="Proteomes" id="UP000319143"/>
    </source>
</evidence>
<evidence type="ECO:0000313" key="2">
    <source>
        <dbReference type="EMBL" id="TWU37194.1"/>
    </source>
</evidence>
<proteinExistence type="predicted"/>
<feature type="compositionally biased region" description="Basic and acidic residues" evidence="1">
    <location>
        <begin position="429"/>
        <end position="446"/>
    </location>
</feature>
<name>A0A5C6DM28_9BACT</name>
<dbReference type="InterPro" id="IPR019734">
    <property type="entry name" value="TPR_rpt"/>
</dbReference>
<accession>A0A5C6DM28</accession>
<dbReference type="Proteomes" id="UP000319143">
    <property type="component" value="Unassembled WGS sequence"/>
</dbReference>
<reference evidence="2 3" key="1">
    <citation type="submission" date="2019-02" db="EMBL/GenBank/DDBJ databases">
        <title>Deep-cultivation of Planctomycetes and their phenomic and genomic characterization uncovers novel biology.</title>
        <authorList>
            <person name="Wiegand S."/>
            <person name="Jogler M."/>
            <person name="Boedeker C."/>
            <person name="Pinto D."/>
            <person name="Vollmers J."/>
            <person name="Rivas-Marin E."/>
            <person name="Kohn T."/>
            <person name="Peeters S.H."/>
            <person name="Heuer A."/>
            <person name="Rast P."/>
            <person name="Oberbeckmann S."/>
            <person name="Bunk B."/>
            <person name="Jeske O."/>
            <person name="Meyerdierks A."/>
            <person name="Storesund J.E."/>
            <person name="Kallscheuer N."/>
            <person name="Luecker S."/>
            <person name="Lage O.M."/>
            <person name="Pohl T."/>
            <person name="Merkel B.J."/>
            <person name="Hornburger P."/>
            <person name="Mueller R.-W."/>
            <person name="Bruemmer F."/>
            <person name="Labrenz M."/>
            <person name="Spormann A.M."/>
            <person name="Op Den Camp H."/>
            <person name="Overmann J."/>
            <person name="Amann R."/>
            <person name="Jetten M.S.M."/>
            <person name="Mascher T."/>
            <person name="Medema M.H."/>
            <person name="Devos D.P."/>
            <person name="Kaster A.-K."/>
            <person name="Ovreas L."/>
            <person name="Rohde M."/>
            <person name="Galperin M.Y."/>
            <person name="Jogler C."/>
        </authorList>
    </citation>
    <scope>NUCLEOTIDE SEQUENCE [LARGE SCALE GENOMIC DNA]</scope>
    <source>
        <strain evidence="2 3">Poly41</strain>
    </source>
</reference>
<dbReference type="InterPro" id="IPR011990">
    <property type="entry name" value="TPR-like_helical_dom_sf"/>
</dbReference>
<dbReference type="Pfam" id="PF13174">
    <property type="entry name" value="TPR_6"/>
    <property type="match status" value="1"/>
</dbReference>
<gene>
    <name evidence="2" type="ORF">Poly41_33210</name>
</gene>
<evidence type="ECO:0000256" key="1">
    <source>
        <dbReference type="SAM" id="MobiDB-lite"/>
    </source>
</evidence>
<sequence>MMRYAPKPNDRVQPPFADAAKFADAANYVGVVAMISTALLFAGCQTFRGLPGPFGSTPEPVVPNPPSDFPVKQASFGDSARKTTNQVVNFVTMREQEDTSKAKTLYQQGDVLFQEGGEQYEQESERGRAESTFFKAAKLFRRAGEAAPGTALQQDAMFMQAESLFFANRLPDAAEVYGKLQKQFPRNRHNDLVTARQFNIARYWIDTEKATEGKWRLPNLSDYKRPVLDADGHAIRLLDQLRYDDPTGRLADDATMAAAAEQIRQGKYDKADEFLTDLRETYTDSDHLFLAHLMGINCKLEIYAGPQYSGLILDEADKLVQQTRTRFPDKMQDPQYADHVARAAAKIAYHQAERLAYRAEYREKKKEYGAARVYYNELLTLHQNTPHADNARERLAAIEDLPAVPQQRLSWLTTVFPDSKASTPLEATFRTDGDPDVEPESKTLLR</sequence>
<dbReference type="Gene3D" id="1.25.40.10">
    <property type="entry name" value="Tetratricopeptide repeat domain"/>
    <property type="match status" value="2"/>
</dbReference>
<evidence type="ECO:0008006" key="4">
    <source>
        <dbReference type="Google" id="ProtNLM"/>
    </source>
</evidence>
<keyword evidence="3" id="KW-1185">Reference proteome</keyword>
<organism evidence="2 3">
    <name type="scientific">Novipirellula artificiosorum</name>
    <dbReference type="NCBI Taxonomy" id="2528016"/>
    <lineage>
        <taxon>Bacteria</taxon>
        <taxon>Pseudomonadati</taxon>
        <taxon>Planctomycetota</taxon>
        <taxon>Planctomycetia</taxon>
        <taxon>Pirellulales</taxon>
        <taxon>Pirellulaceae</taxon>
        <taxon>Novipirellula</taxon>
    </lineage>
</organism>
<dbReference type="AlphaFoldDB" id="A0A5C6DM28"/>
<feature type="region of interest" description="Disordered" evidence="1">
    <location>
        <begin position="423"/>
        <end position="446"/>
    </location>
</feature>
<comment type="caution">
    <text evidence="2">The sequence shown here is derived from an EMBL/GenBank/DDBJ whole genome shotgun (WGS) entry which is preliminary data.</text>
</comment>